<keyword evidence="2" id="KW-1185">Reference proteome</keyword>
<protein>
    <submittedName>
        <fullName evidence="1">Uncharacterized protein</fullName>
    </submittedName>
</protein>
<dbReference type="EMBL" id="JAPEIS010000001">
    <property type="protein sequence ID" value="KAJ8071883.1"/>
    <property type="molecule type" value="Genomic_DNA"/>
</dbReference>
<name>A0A9X0DS62_9HELO</name>
<evidence type="ECO:0000313" key="2">
    <source>
        <dbReference type="Proteomes" id="UP001152300"/>
    </source>
</evidence>
<sequence length="182" mass="20989">MNHLRARIGGVRDLKPIFILLQRQIIHREGNTRYDDYSFREDEDTVLFDVNAAYKRDFFCYYCFGRPLWDDGHNMKQNCPKKIEDIEAGLCYYNEYGTFMYGPKGCANSIPIFRIKDKPEMSQIEMYTIFYGFGLYGKKSSIQNNENKAPIVNVSSIEVVKGVFVNNIGHRGGPILDINAAT</sequence>
<proteinExistence type="predicted"/>
<organism evidence="1 2">
    <name type="scientific">Sclerotinia nivalis</name>
    <dbReference type="NCBI Taxonomy" id="352851"/>
    <lineage>
        <taxon>Eukaryota</taxon>
        <taxon>Fungi</taxon>
        <taxon>Dikarya</taxon>
        <taxon>Ascomycota</taxon>
        <taxon>Pezizomycotina</taxon>
        <taxon>Leotiomycetes</taxon>
        <taxon>Helotiales</taxon>
        <taxon>Sclerotiniaceae</taxon>
        <taxon>Sclerotinia</taxon>
    </lineage>
</organism>
<accession>A0A9X0DS62</accession>
<evidence type="ECO:0000313" key="1">
    <source>
        <dbReference type="EMBL" id="KAJ8071883.1"/>
    </source>
</evidence>
<dbReference type="AlphaFoldDB" id="A0A9X0DS62"/>
<gene>
    <name evidence="1" type="ORF">OCU04_002191</name>
</gene>
<reference evidence="1" key="1">
    <citation type="submission" date="2022-11" db="EMBL/GenBank/DDBJ databases">
        <title>Genome Resource of Sclerotinia nivalis Strain SnTB1, a Plant Pathogen Isolated from American Ginseng.</title>
        <authorList>
            <person name="Fan S."/>
        </authorList>
    </citation>
    <scope>NUCLEOTIDE SEQUENCE</scope>
    <source>
        <strain evidence="1">SnTB1</strain>
    </source>
</reference>
<comment type="caution">
    <text evidence="1">The sequence shown here is derived from an EMBL/GenBank/DDBJ whole genome shotgun (WGS) entry which is preliminary data.</text>
</comment>
<dbReference type="Proteomes" id="UP001152300">
    <property type="component" value="Unassembled WGS sequence"/>
</dbReference>